<evidence type="ECO:0000259" key="2">
    <source>
        <dbReference type="Pfam" id="PF01337"/>
    </source>
</evidence>
<reference evidence="3" key="2">
    <citation type="submission" date="2020-09" db="EMBL/GenBank/DDBJ databases">
        <authorList>
            <person name="Sun Q."/>
            <person name="Zhou Y."/>
        </authorList>
    </citation>
    <scope>NUCLEOTIDE SEQUENCE</scope>
    <source>
        <strain evidence="3">CGMCC 4.3508</strain>
    </source>
</reference>
<dbReference type="RefSeq" id="WP_062998818.1">
    <property type="nucleotide sequence ID" value="NZ_BMMH01000009.1"/>
</dbReference>
<sequence>MAEPLPLTDFLTLPPREQLAAGISPPALGSVTVDAAEFSRVRYGAPAGYRVREVRGSRMRTVAALFDEFAAALQFPYYFRPNKDAFDECLFNLEDLLGDATGYVVVVRDAGQLLADAPQERAWFDSVIVDCAGFWISREVAFRVVLQGAPDGLAAVPIRL</sequence>
<proteinExistence type="inferred from homology"/>
<evidence type="ECO:0000313" key="4">
    <source>
        <dbReference type="Proteomes" id="UP000638263"/>
    </source>
</evidence>
<protein>
    <recommendedName>
        <fullName evidence="2">Barstar (barnase inhibitor) domain-containing protein</fullName>
    </recommendedName>
</protein>
<feature type="domain" description="Barstar (barnase inhibitor)" evidence="2">
    <location>
        <begin position="50"/>
        <end position="147"/>
    </location>
</feature>
<dbReference type="InterPro" id="IPR000468">
    <property type="entry name" value="Barstar"/>
</dbReference>
<evidence type="ECO:0000313" key="3">
    <source>
        <dbReference type="EMBL" id="GGL24501.1"/>
    </source>
</evidence>
<dbReference type="EMBL" id="BMMH01000009">
    <property type="protein sequence ID" value="GGL24501.1"/>
    <property type="molecule type" value="Genomic_DNA"/>
</dbReference>
<accession>A0A917RTP6</accession>
<dbReference type="AlphaFoldDB" id="A0A917RTP6"/>
<organism evidence="3 4">
    <name type="scientific">Nocardia jinanensis</name>
    <dbReference type="NCBI Taxonomy" id="382504"/>
    <lineage>
        <taxon>Bacteria</taxon>
        <taxon>Bacillati</taxon>
        <taxon>Actinomycetota</taxon>
        <taxon>Actinomycetes</taxon>
        <taxon>Mycobacteriales</taxon>
        <taxon>Nocardiaceae</taxon>
        <taxon>Nocardia</taxon>
    </lineage>
</organism>
<gene>
    <name evidence="3" type="ORF">GCM10011588_44120</name>
</gene>
<evidence type="ECO:0000256" key="1">
    <source>
        <dbReference type="ARBA" id="ARBA00006845"/>
    </source>
</evidence>
<dbReference type="CDD" id="cd05141">
    <property type="entry name" value="Barstar_evA4336-like"/>
    <property type="match status" value="1"/>
</dbReference>
<comment type="caution">
    <text evidence="3">The sequence shown here is derived from an EMBL/GenBank/DDBJ whole genome shotgun (WGS) entry which is preliminary data.</text>
</comment>
<dbReference type="Pfam" id="PF01337">
    <property type="entry name" value="Barstar"/>
    <property type="match status" value="1"/>
</dbReference>
<keyword evidence="4" id="KW-1185">Reference proteome</keyword>
<reference evidence="3" key="1">
    <citation type="journal article" date="2014" name="Int. J. Syst. Evol. Microbiol.">
        <title>Complete genome sequence of Corynebacterium casei LMG S-19264T (=DSM 44701T), isolated from a smear-ripened cheese.</title>
        <authorList>
            <consortium name="US DOE Joint Genome Institute (JGI-PGF)"/>
            <person name="Walter F."/>
            <person name="Albersmeier A."/>
            <person name="Kalinowski J."/>
            <person name="Ruckert C."/>
        </authorList>
    </citation>
    <scope>NUCLEOTIDE SEQUENCE</scope>
    <source>
        <strain evidence="3">CGMCC 4.3508</strain>
    </source>
</reference>
<name>A0A917RTP6_9NOCA</name>
<dbReference type="InterPro" id="IPR035905">
    <property type="entry name" value="Barstar-like_sf"/>
</dbReference>
<dbReference type="Gene3D" id="3.30.370.10">
    <property type="entry name" value="Barstar-like"/>
    <property type="match status" value="1"/>
</dbReference>
<dbReference type="Proteomes" id="UP000638263">
    <property type="component" value="Unassembled WGS sequence"/>
</dbReference>
<dbReference type="SUPFAM" id="SSF52038">
    <property type="entry name" value="Barstar-related"/>
    <property type="match status" value="1"/>
</dbReference>
<comment type="similarity">
    <text evidence="1">Belongs to the barstar family.</text>
</comment>